<comment type="caution">
    <text evidence="2">The sequence shown here is derived from an EMBL/GenBank/DDBJ whole genome shotgun (WGS) entry which is preliminary data.</text>
</comment>
<sequence>MNNERRGYSPETELLKIHPLIKDYLQVHSDLSRREQEFLINYYQNLRQDMGHGLAGAFRKEAGRIKGEGKTGEAFKKAWGTATQNPENGPNTTTIFMAERENIKEAAAHQAIELFELKQEAEIDHISGLYRGGAFDRYAEETLAAAQKLAQEYNKELPEQDKLVSAYVAFDVDNFKTINEIIGHDRADTEILAKMGEIIKGTPEKPGLIRSTDLASRIGGDEFVILFTHIKASEVEKTIQRLLTAFGTITYETPDGPQKLSVSAGVKIIKAEEKTSLKSARHMADEAGNLAKIEKNTFLIYTTDLPDKIEAMIVEGAKKSDADNKGLQFYLRQLRQLNKRTIEDTAKFNETGLAEFEKTLERQAHIKLATKLKELKTKEKAA</sequence>
<dbReference type="NCBIfam" id="TIGR00254">
    <property type="entry name" value="GGDEF"/>
    <property type="match status" value="1"/>
</dbReference>
<dbReference type="InterPro" id="IPR000160">
    <property type="entry name" value="GGDEF_dom"/>
</dbReference>
<protein>
    <submittedName>
        <fullName evidence="2">Diguanylate cyclase</fullName>
    </submittedName>
</protein>
<dbReference type="AlphaFoldDB" id="A0A0G1D4W2"/>
<organism evidence="2 3">
    <name type="scientific">Candidatus Magasanikbacteria bacterium GW2011_GWA2_42_32</name>
    <dbReference type="NCBI Taxonomy" id="1619039"/>
    <lineage>
        <taxon>Bacteria</taxon>
        <taxon>Candidatus Magasanikiibacteriota</taxon>
    </lineage>
</organism>
<feature type="domain" description="GGDEF" evidence="1">
    <location>
        <begin position="163"/>
        <end position="303"/>
    </location>
</feature>
<gene>
    <name evidence="2" type="ORF">UV20_C0003G0008</name>
</gene>
<dbReference type="InterPro" id="IPR050469">
    <property type="entry name" value="Diguanylate_Cyclase"/>
</dbReference>
<name>A0A0G1D4W2_9BACT</name>
<dbReference type="SUPFAM" id="SSF55073">
    <property type="entry name" value="Nucleotide cyclase"/>
    <property type="match status" value="1"/>
</dbReference>
<dbReference type="PANTHER" id="PTHR45138:SF9">
    <property type="entry name" value="DIGUANYLATE CYCLASE DGCM-RELATED"/>
    <property type="match status" value="1"/>
</dbReference>
<dbReference type="EMBL" id="LCDO01000003">
    <property type="protein sequence ID" value="KKS57068.1"/>
    <property type="molecule type" value="Genomic_DNA"/>
</dbReference>
<dbReference type="PROSITE" id="PS50887">
    <property type="entry name" value="GGDEF"/>
    <property type="match status" value="1"/>
</dbReference>
<dbReference type="Pfam" id="PF00990">
    <property type="entry name" value="GGDEF"/>
    <property type="match status" value="1"/>
</dbReference>
<accession>A0A0G1D4W2</accession>
<dbReference type="SMART" id="SM00267">
    <property type="entry name" value="GGDEF"/>
    <property type="match status" value="1"/>
</dbReference>
<reference evidence="2 3" key="1">
    <citation type="journal article" date="2015" name="Nature">
        <title>rRNA introns, odd ribosomes, and small enigmatic genomes across a large radiation of phyla.</title>
        <authorList>
            <person name="Brown C.T."/>
            <person name="Hug L.A."/>
            <person name="Thomas B.C."/>
            <person name="Sharon I."/>
            <person name="Castelle C.J."/>
            <person name="Singh A."/>
            <person name="Wilkins M.J."/>
            <person name="Williams K.H."/>
            <person name="Banfield J.F."/>
        </authorList>
    </citation>
    <scope>NUCLEOTIDE SEQUENCE [LARGE SCALE GENOMIC DNA]</scope>
</reference>
<evidence type="ECO:0000313" key="2">
    <source>
        <dbReference type="EMBL" id="KKS57068.1"/>
    </source>
</evidence>
<dbReference type="InterPro" id="IPR029787">
    <property type="entry name" value="Nucleotide_cyclase"/>
</dbReference>
<dbReference type="Proteomes" id="UP000034837">
    <property type="component" value="Unassembled WGS sequence"/>
</dbReference>
<evidence type="ECO:0000259" key="1">
    <source>
        <dbReference type="PROSITE" id="PS50887"/>
    </source>
</evidence>
<dbReference type="CDD" id="cd01949">
    <property type="entry name" value="GGDEF"/>
    <property type="match status" value="1"/>
</dbReference>
<dbReference type="Gene3D" id="3.30.70.270">
    <property type="match status" value="1"/>
</dbReference>
<dbReference type="PANTHER" id="PTHR45138">
    <property type="entry name" value="REGULATORY COMPONENTS OF SENSORY TRANSDUCTION SYSTEM"/>
    <property type="match status" value="1"/>
</dbReference>
<dbReference type="InterPro" id="IPR043128">
    <property type="entry name" value="Rev_trsase/Diguanyl_cyclase"/>
</dbReference>
<proteinExistence type="predicted"/>
<dbReference type="GO" id="GO:0052621">
    <property type="term" value="F:diguanylate cyclase activity"/>
    <property type="evidence" value="ECO:0007669"/>
    <property type="project" value="TreeGrafter"/>
</dbReference>
<evidence type="ECO:0000313" key="3">
    <source>
        <dbReference type="Proteomes" id="UP000034837"/>
    </source>
</evidence>